<proteinExistence type="predicted"/>
<evidence type="ECO:0000256" key="1">
    <source>
        <dbReference type="SAM" id="MobiDB-lite"/>
    </source>
</evidence>
<protein>
    <submittedName>
        <fullName evidence="2">Uncharacterized protein</fullName>
    </submittedName>
</protein>
<gene>
    <name evidence="2" type="ORF">P171DRAFT_200115</name>
</gene>
<name>A0A9P4PTA5_9PLEO</name>
<sequence>MSNLYTEMVHPSLECPACRPTSTATPRIPGTALRRRPRMPHPDQHHQTGPCVTSLPPPLHFCTSSPRFLRRTGLVVSTMTKKKSREHRGIGNPSV</sequence>
<reference evidence="2" key="1">
    <citation type="journal article" date="2020" name="Stud. Mycol.">
        <title>101 Dothideomycetes genomes: a test case for predicting lifestyles and emergence of pathogens.</title>
        <authorList>
            <person name="Haridas S."/>
            <person name="Albert R."/>
            <person name="Binder M."/>
            <person name="Bloem J."/>
            <person name="Labutti K."/>
            <person name="Salamov A."/>
            <person name="Andreopoulos B."/>
            <person name="Baker S."/>
            <person name="Barry K."/>
            <person name="Bills G."/>
            <person name="Bluhm B."/>
            <person name="Cannon C."/>
            <person name="Castanera R."/>
            <person name="Culley D."/>
            <person name="Daum C."/>
            <person name="Ezra D."/>
            <person name="Gonzalez J."/>
            <person name="Henrissat B."/>
            <person name="Kuo A."/>
            <person name="Liang C."/>
            <person name="Lipzen A."/>
            <person name="Lutzoni F."/>
            <person name="Magnuson J."/>
            <person name="Mondo S."/>
            <person name="Nolan M."/>
            <person name="Ohm R."/>
            <person name="Pangilinan J."/>
            <person name="Park H.-J."/>
            <person name="Ramirez L."/>
            <person name="Alfaro M."/>
            <person name="Sun H."/>
            <person name="Tritt A."/>
            <person name="Yoshinaga Y."/>
            <person name="Zwiers L.-H."/>
            <person name="Turgeon B."/>
            <person name="Goodwin S."/>
            <person name="Spatafora J."/>
            <person name="Crous P."/>
            <person name="Grigoriev I."/>
        </authorList>
    </citation>
    <scope>NUCLEOTIDE SEQUENCE</scope>
    <source>
        <strain evidence="2">CBS 690.94</strain>
    </source>
</reference>
<dbReference type="EMBL" id="MU001494">
    <property type="protein sequence ID" value="KAF2449787.1"/>
    <property type="molecule type" value="Genomic_DNA"/>
</dbReference>
<dbReference type="Proteomes" id="UP000799764">
    <property type="component" value="Unassembled WGS sequence"/>
</dbReference>
<feature type="region of interest" description="Disordered" evidence="1">
    <location>
        <begin position="18"/>
        <end position="56"/>
    </location>
</feature>
<keyword evidence="3" id="KW-1185">Reference proteome</keyword>
<dbReference type="AlphaFoldDB" id="A0A9P4PTA5"/>
<organism evidence="2 3">
    <name type="scientific">Karstenula rhodostoma CBS 690.94</name>
    <dbReference type="NCBI Taxonomy" id="1392251"/>
    <lineage>
        <taxon>Eukaryota</taxon>
        <taxon>Fungi</taxon>
        <taxon>Dikarya</taxon>
        <taxon>Ascomycota</taxon>
        <taxon>Pezizomycotina</taxon>
        <taxon>Dothideomycetes</taxon>
        <taxon>Pleosporomycetidae</taxon>
        <taxon>Pleosporales</taxon>
        <taxon>Massarineae</taxon>
        <taxon>Didymosphaeriaceae</taxon>
        <taxon>Karstenula</taxon>
    </lineage>
</organism>
<accession>A0A9P4PTA5</accession>
<comment type="caution">
    <text evidence="2">The sequence shown here is derived from an EMBL/GenBank/DDBJ whole genome shotgun (WGS) entry which is preliminary data.</text>
</comment>
<evidence type="ECO:0000313" key="3">
    <source>
        <dbReference type="Proteomes" id="UP000799764"/>
    </source>
</evidence>
<evidence type="ECO:0000313" key="2">
    <source>
        <dbReference type="EMBL" id="KAF2449787.1"/>
    </source>
</evidence>